<comment type="similarity">
    <text evidence="2">Belongs to the major facilitator superfamily. Nitrate/nitrite porter (TC 2.A.1.8) family.</text>
</comment>
<sequence>MDVFQYTTLDKGAGSALFRAPRLTYIGAADVQTRRARMSTGVDYLGHGAVKATEGPPVNPSGRKYPYELDSEGKAKSIPVWRFTNPHMGAFHLSWFAFFISFLATFAPASLLPIIRDDLFLTKAQLGNAGVAAVCGAIAARVLMGVFVDIVGPRYGTAATMLMTAPAVFCMALVTDFATFAAVRFFIGLSLCMFVCCQFWCGTMFNVQIVGTANAIAGGWGNMGGGACHFIMPLIYQGIKDGGVPGYQAWRWAFFVPAVFYIATALATLALGIDHPSGKDYRDLKKEGALKSKGAMWPVIKCGLGNYRSWILALTYGYSFGVELTVDNIIVEYMFDQFGLSLTVAGALGGMFGMMNLFSRASGGMISDLIAKPFGMRGRICALWIIQTLGGIFCVILGRVHNSLTSTIVIMIIFSIFCQQACGLHFGITPFVSRRAYGVVSGLVGAGGNTGAAITQAIWFAGTAPWQLTLTKYQGLEYMGYQTIGLTLALFFIWFPMWGSMLTGPREGATEEDYYIKEWSAEEVADGLHHTSLRFAMESRSQRGTRTSTQTKVMSVGDGAGSNKAEVVVVAAAQQGAVPMASVEEGSSGRSSSSGGHQQQDAHILHCIRTVVQKAPRVGERESERERD</sequence>
<keyword evidence="7 9" id="KW-0472">Membrane</keyword>
<feature type="transmembrane region" description="Helical" evidence="9">
    <location>
        <begin position="127"/>
        <end position="148"/>
    </location>
</feature>
<dbReference type="NCBIfam" id="TIGR00886">
    <property type="entry name" value="2A0108"/>
    <property type="match status" value="1"/>
</dbReference>
<feature type="transmembrane region" description="Helical" evidence="9">
    <location>
        <begin position="93"/>
        <end position="115"/>
    </location>
</feature>
<organism evidence="10">
    <name type="scientific">Chlamydomonas reinhardtii</name>
    <name type="common">Chlamydomonas smithii</name>
    <dbReference type="NCBI Taxonomy" id="3055"/>
    <lineage>
        <taxon>Eukaryota</taxon>
        <taxon>Viridiplantae</taxon>
        <taxon>Chlorophyta</taxon>
        <taxon>core chlorophytes</taxon>
        <taxon>Chlorophyceae</taxon>
        <taxon>CS clade</taxon>
        <taxon>Chlamydomonadales</taxon>
        <taxon>Chlamydomonadaceae</taxon>
        <taxon>Chlamydomonas</taxon>
    </lineage>
</organism>
<dbReference type="InterPro" id="IPR036259">
    <property type="entry name" value="MFS_trans_sf"/>
</dbReference>
<feature type="transmembrane region" description="Helical" evidence="9">
    <location>
        <begin position="338"/>
        <end position="359"/>
    </location>
</feature>
<feature type="transmembrane region" description="Helical" evidence="9">
    <location>
        <begin position="404"/>
        <end position="424"/>
    </location>
</feature>
<evidence type="ECO:0000256" key="3">
    <source>
        <dbReference type="ARBA" id="ARBA00022448"/>
    </source>
</evidence>
<proteinExistence type="inferred from homology"/>
<evidence type="ECO:0000256" key="8">
    <source>
        <dbReference type="SAM" id="MobiDB-lite"/>
    </source>
</evidence>
<feature type="transmembrane region" description="Helical" evidence="9">
    <location>
        <begin position="252"/>
        <end position="273"/>
    </location>
</feature>
<gene>
    <name evidence="10" type="primary">Nrt2;3</name>
</gene>
<feature type="transmembrane region" description="Helical" evidence="9">
    <location>
        <begin position="155"/>
        <end position="175"/>
    </location>
</feature>
<dbReference type="GO" id="GO:0015113">
    <property type="term" value="F:nitrite transmembrane transporter activity"/>
    <property type="evidence" value="ECO:0007669"/>
    <property type="project" value="InterPro"/>
</dbReference>
<protein>
    <submittedName>
        <fullName evidence="10">NRT2;3 protein</fullName>
    </submittedName>
</protein>
<evidence type="ECO:0000256" key="7">
    <source>
        <dbReference type="ARBA" id="ARBA00023136"/>
    </source>
</evidence>
<keyword evidence="3" id="KW-0813">Transport</keyword>
<dbReference type="PANTHER" id="PTHR23515">
    <property type="entry name" value="HIGH-AFFINITY NITRATE TRANSPORTER 2.3"/>
    <property type="match status" value="1"/>
</dbReference>
<feature type="transmembrane region" description="Helical" evidence="9">
    <location>
        <begin position="181"/>
        <end position="201"/>
    </location>
</feature>
<evidence type="ECO:0000256" key="5">
    <source>
        <dbReference type="ARBA" id="ARBA00022989"/>
    </source>
</evidence>
<feature type="compositionally biased region" description="Low complexity" evidence="8">
    <location>
        <begin position="586"/>
        <end position="596"/>
    </location>
</feature>
<dbReference type="AlphaFoldDB" id="Q84RQ5"/>
<accession>Q84RQ5</accession>
<keyword evidence="4 9" id="KW-0812">Transmembrane</keyword>
<feature type="transmembrane region" description="Helical" evidence="9">
    <location>
        <begin position="380"/>
        <end position="398"/>
    </location>
</feature>
<dbReference type="Pfam" id="PF07690">
    <property type="entry name" value="MFS_1"/>
    <property type="match status" value="1"/>
</dbReference>
<feature type="compositionally biased region" description="Low complexity" evidence="8">
    <location>
        <begin position="542"/>
        <end position="551"/>
    </location>
</feature>
<dbReference type="GO" id="GO:0016020">
    <property type="term" value="C:membrane"/>
    <property type="evidence" value="ECO:0007669"/>
    <property type="project" value="UniProtKB-SubCell"/>
</dbReference>
<reference evidence="10" key="2">
    <citation type="submission" date="1998-01" db="EMBL/GenBank/DDBJ databases">
        <authorList>
            <person name="Quesada A."/>
        </authorList>
    </citation>
    <scope>NUCLEOTIDE SEQUENCE</scope>
    <source>
        <strain evidence="10">21 gr</strain>
    </source>
</reference>
<comment type="subcellular location">
    <subcellularLocation>
        <location evidence="1">Membrane</location>
        <topology evidence="1">Multi-pass membrane protein</topology>
    </subcellularLocation>
</comment>
<evidence type="ECO:0000256" key="2">
    <source>
        <dbReference type="ARBA" id="ARBA00008432"/>
    </source>
</evidence>
<keyword evidence="5 9" id="KW-1133">Transmembrane helix</keyword>
<keyword evidence="6" id="KW-0534">Nitrate assimilation</keyword>
<reference evidence="10" key="3">
    <citation type="submission" date="2002-12" db="EMBL/GenBank/DDBJ databases">
        <authorList>
            <person name="Galvan A."/>
        </authorList>
    </citation>
    <scope>NUCLEOTIDE SEQUENCE</scope>
    <source>
        <strain evidence="10">21 gr</strain>
    </source>
</reference>
<feature type="region of interest" description="Disordered" evidence="8">
    <location>
        <begin position="538"/>
        <end position="557"/>
    </location>
</feature>
<feature type="region of interest" description="Disordered" evidence="8">
    <location>
        <begin position="580"/>
        <end position="602"/>
    </location>
</feature>
<dbReference type="InterPro" id="IPR011701">
    <property type="entry name" value="MFS"/>
</dbReference>
<feature type="transmembrane region" description="Helical" evidence="9">
    <location>
        <begin position="436"/>
        <end position="459"/>
    </location>
</feature>
<evidence type="ECO:0000256" key="1">
    <source>
        <dbReference type="ARBA" id="ARBA00004141"/>
    </source>
</evidence>
<dbReference type="InterPro" id="IPR004737">
    <property type="entry name" value="NO3_transporter_NarK/NarU-like"/>
</dbReference>
<dbReference type="SUPFAM" id="SSF103473">
    <property type="entry name" value="MFS general substrate transporter"/>
    <property type="match status" value="1"/>
</dbReference>
<evidence type="ECO:0000313" key="10">
    <source>
        <dbReference type="EMBL" id="CAD60538.1"/>
    </source>
</evidence>
<name>Q84RQ5_CHLRE</name>
<evidence type="ECO:0000256" key="6">
    <source>
        <dbReference type="ARBA" id="ARBA00023063"/>
    </source>
</evidence>
<evidence type="ECO:0000256" key="4">
    <source>
        <dbReference type="ARBA" id="ARBA00022692"/>
    </source>
</evidence>
<dbReference type="CDD" id="cd17341">
    <property type="entry name" value="MFS_NRT2_like"/>
    <property type="match status" value="1"/>
</dbReference>
<feature type="transmembrane region" description="Helical" evidence="9">
    <location>
        <begin position="213"/>
        <end position="232"/>
    </location>
</feature>
<feature type="transmembrane region" description="Helical" evidence="9">
    <location>
        <begin position="479"/>
        <end position="498"/>
    </location>
</feature>
<dbReference type="GO" id="GO:1990351">
    <property type="term" value="C:transporter complex"/>
    <property type="evidence" value="ECO:0007669"/>
    <property type="project" value="UniProtKB-ARBA"/>
</dbReference>
<dbReference type="InterPro" id="IPR044772">
    <property type="entry name" value="NO3_transporter"/>
</dbReference>
<dbReference type="EMBL" id="AJ223296">
    <property type="protein sequence ID" value="CAD60538.1"/>
    <property type="molecule type" value="Genomic_DNA"/>
</dbReference>
<evidence type="ECO:0000256" key="9">
    <source>
        <dbReference type="SAM" id="Phobius"/>
    </source>
</evidence>
<dbReference type="FunFam" id="1.20.1250.20:FF:000053">
    <property type="entry name" value="Nitrate transporter 2.1"/>
    <property type="match status" value="1"/>
</dbReference>
<dbReference type="GO" id="GO:0015112">
    <property type="term" value="F:nitrate transmembrane transporter activity"/>
    <property type="evidence" value="ECO:0007669"/>
    <property type="project" value="InterPro"/>
</dbReference>
<reference evidence="10" key="1">
    <citation type="journal article" date="1998" name="Mol. Gen. Genet.">
        <title>Three Nrt2 genes are differentially regulated in Chlamydomonas reinhardtii.</title>
        <authorList>
            <person name="Mariscal V."/>
            <person name="Fernandez E."/>
            <person name="Galvan A."/>
        </authorList>
    </citation>
    <scope>NUCLEOTIDE SEQUENCE</scope>
    <source>
        <strain evidence="10">21 gr</strain>
    </source>
</reference>
<dbReference type="GO" id="GO:0042128">
    <property type="term" value="P:nitrate assimilation"/>
    <property type="evidence" value="ECO:0007669"/>
    <property type="project" value="UniProtKB-KW"/>
</dbReference>
<dbReference type="Gene3D" id="1.20.1250.20">
    <property type="entry name" value="MFS general substrate transporter like domains"/>
    <property type="match status" value="2"/>
</dbReference>